<evidence type="ECO:0000256" key="7">
    <source>
        <dbReference type="ARBA" id="ARBA00022723"/>
    </source>
</evidence>
<dbReference type="SUPFAM" id="SSF52540">
    <property type="entry name" value="P-loop containing nucleoside triphosphate hydrolases"/>
    <property type="match status" value="2"/>
</dbReference>
<evidence type="ECO:0000313" key="17">
    <source>
        <dbReference type="EMBL" id="KAJ6259877.1"/>
    </source>
</evidence>
<dbReference type="InterPro" id="IPR045058">
    <property type="entry name" value="GIMA/IAN/Toc"/>
</dbReference>
<organism evidence="17 18">
    <name type="scientific">Drechslerella dactyloides</name>
    <name type="common">Nematode-trapping fungus</name>
    <name type="synonym">Arthrobotrys dactyloides</name>
    <dbReference type="NCBI Taxonomy" id="74499"/>
    <lineage>
        <taxon>Eukaryota</taxon>
        <taxon>Fungi</taxon>
        <taxon>Dikarya</taxon>
        <taxon>Ascomycota</taxon>
        <taxon>Pezizomycotina</taxon>
        <taxon>Orbiliomycetes</taxon>
        <taxon>Orbiliales</taxon>
        <taxon>Orbiliaceae</taxon>
        <taxon>Drechslerella</taxon>
    </lineage>
</organism>
<dbReference type="PANTHER" id="PTHR10903">
    <property type="entry name" value="GTPASE, IMAP FAMILY MEMBER-RELATED"/>
    <property type="match status" value="1"/>
</dbReference>
<keyword evidence="18" id="KW-1185">Reference proteome</keyword>
<keyword evidence="13" id="KW-0472">Membrane</keyword>
<keyword evidence="3" id="KW-0813">Transport</keyword>
<dbReference type="Gene3D" id="3.40.50.300">
    <property type="entry name" value="P-loop containing nucleotide triphosphate hydrolases"/>
    <property type="match status" value="2"/>
</dbReference>
<name>A0AAD6IWY4_DREDA</name>
<evidence type="ECO:0000256" key="13">
    <source>
        <dbReference type="ARBA" id="ARBA00023136"/>
    </source>
</evidence>
<comment type="caution">
    <text evidence="17">The sequence shown here is derived from an EMBL/GenBank/DDBJ whole genome shotgun (WGS) entry which is preliminary data.</text>
</comment>
<evidence type="ECO:0000256" key="9">
    <source>
        <dbReference type="ARBA" id="ARBA00022805"/>
    </source>
</evidence>
<feature type="domain" description="G" evidence="16">
    <location>
        <begin position="39"/>
        <end position="101"/>
    </location>
</feature>
<dbReference type="GO" id="GO:0016787">
    <property type="term" value="F:hydrolase activity"/>
    <property type="evidence" value="ECO:0007669"/>
    <property type="project" value="UniProtKB-KW"/>
</dbReference>
<dbReference type="Proteomes" id="UP001221413">
    <property type="component" value="Unassembled WGS sequence"/>
</dbReference>
<evidence type="ECO:0000256" key="11">
    <source>
        <dbReference type="ARBA" id="ARBA00022927"/>
    </source>
</evidence>
<evidence type="ECO:0000256" key="10">
    <source>
        <dbReference type="ARBA" id="ARBA00022842"/>
    </source>
</evidence>
<comment type="cofactor">
    <cofactor evidence="1">
        <name>Mg(2+)</name>
        <dbReference type="ChEBI" id="CHEBI:18420"/>
    </cofactor>
</comment>
<sequence length="689" mass="75583">MTSNRDLLSLRVASAFDRGEAPDIKKLLGSFFKGQPTIIAVMGTTGVGKSTFIRYATGDNLIKVGNDLTSYTQSAKLFRVPNTDIVLMDTPGFDDTYKNDVDILESIANGLKECFTYDCKVSGVIYIHAITEPRMKRTAVKNLSLFRKIVGLNNMDKCCLVTTKWSKQPVMQSIAHEEQLKTTSAFWAPLLERGAQVARFRDNKESAMEIVNQLADSRQFIPQLTQEFVIDQKPLVNTAAGQEVNDNLEDLKRAHEKEILEMRELHDEAIQNKDLELANMMAKERAEFERKLQKTEQQIARMQNQNRGPEFNPLNLLLNLMMGEESTPYSKRQKATTADGHPFIALVTGPTGAGKSTLVQIATGDTDIRVGNSLRSCTKDTGLYPIPGTNIYLMDTPGFDDTVMSDATILEKIGASLLGLGETCKISCILYLHPITEARMTRTALKNLRLFKKIVGAENMSKCCLVTTKWSKEDATLADAREIELKEDEQFWKPLLDKGAHMARFSDSKQSVLDILDSLGVSGSQGFRPKLVEELSHGIPLEQTAAGKEVSGSIEEITAKLGKEKADLQREYDEAIGEGNEEMAAIISKEQTKHEEQLEGADQARKLLTMGVTEDSVRRRMRQWSTLLGLPCTVAAIAAVSLTATAIKVGAEAAASLRAPGAATVAAKAGEVIQAGADVLGDAVRGLSS</sequence>
<evidence type="ECO:0000256" key="15">
    <source>
        <dbReference type="SAM" id="Coils"/>
    </source>
</evidence>
<dbReference type="InterPro" id="IPR027417">
    <property type="entry name" value="P-loop_NTPase"/>
</dbReference>
<keyword evidence="7" id="KW-0479">Metal-binding</keyword>
<dbReference type="Pfam" id="PF01926">
    <property type="entry name" value="MMR_HSR1"/>
    <property type="match status" value="2"/>
</dbReference>
<evidence type="ECO:0000256" key="4">
    <source>
        <dbReference type="ARBA" id="ARBA00022528"/>
    </source>
</evidence>
<evidence type="ECO:0000256" key="8">
    <source>
        <dbReference type="ARBA" id="ARBA00022801"/>
    </source>
</evidence>
<dbReference type="InterPro" id="IPR006073">
    <property type="entry name" value="GTP-bd"/>
</dbReference>
<evidence type="ECO:0000256" key="12">
    <source>
        <dbReference type="ARBA" id="ARBA00022989"/>
    </source>
</evidence>
<evidence type="ECO:0000256" key="14">
    <source>
        <dbReference type="ARBA" id="ARBA00024013"/>
    </source>
</evidence>
<dbReference type="GO" id="GO:0005525">
    <property type="term" value="F:GTP binding"/>
    <property type="evidence" value="ECO:0007669"/>
    <property type="project" value="InterPro"/>
</dbReference>
<dbReference type="AlphaFoldDB" id="A0AAD6IWY4"/>
<protein>
    <recommendedName>
        <fullName evidence="16">G domain-containing protein</fullName>
    </recommendedName>
</protein>
<evidence type="ECO:0000256" key="5">
    <source>
        <dbReference type="ARBA" id="ARBA00022640"/>
    </source>
</evidence>
<dbReference type="GO" id="GO:0016020">
    <property type="term" value="C:membrane"/>
    <property type="evidence" value="ECO:0007669"/>
    <property type="project" value="UniProtKB-SubCell"/>
</dbReference>
<keyword evidence="10" id="KW-0460">Magnesium</keyword>
<dbReference type="EMBL" id="JAQGDS010000006">
    <property type="protein sequence ID" value="KAJ6259877.1"/>
    <property type="molecule type" value="Genomic_DNA"/>
</dbReference>
<evidence type="ECO:0000256" key="2">
    <source>
        <dbReference type="ARBA" id="ARBA00004167"/>
    </source>
</evidence>
<accession>A0AAD6IWY4</accession>
<keyword evidence="12" id="KW-1133">Transmembrane helix</keyword>
<dbReference type="PANTHER" id="PTHR10903:SF135">
    <property type="entry name" value="TRANSLOCASE OF CHLOROPLAST 120, CHLOROPLASTIC-RELATED"/>
    <property type="match status" value="1"/>
</dbReference>
<comment type="subcellular location">
    <subcellularLocation>
        <location evidence="2">Membrane</location>
        <topology evidence="2">Single-pass membrane protein</topology>
    </subcellularLocation>
    <subcellularLocation>
        <location evidence="14">Plastid</location>
        <location evidence="14">Chloroplast outer membrane</location>
    </subcellularLocation>
</comment>
<evidence type="ECO:0000259" key="16">
    <source>
        <dbReference type="Pfam" id="PF01926"/>
    </source>
</evidence>
<feature type="coiled-coil region" evidence="15">
    <location>
        <begin position="245"/>
        <end position="305"/>
    </location>
</feature>
<keyword evidence="15" id="KW-0175">Coiled coil</keyword>
<keyword evidence="9" id="KW-1002">Plastid outer membrane</keyword>
<feature type="domain" description="G" evidence="16">
    <location>
        <begin position="346"/>
        <end position="426"/>
    </location>
</feature>
<dbReference type="GO" id="GO:0046872">
    <property type="term" value="F:metal ion binding"/>
    <property type="evidence" value="ECO:0007669"/>
    <property type="project" value="UniProtKB-KW"/>
</dbReference>
<gene>
    <name evidence="17" type="ORF">Dda_5521</name>
</gene>
<evidence type="ECO:0000313" key="18">
    <source>
        <dbReference type="Proteomes" id="UP001221413"/>
    </source>
</evidence>
<evidence type="ECO:0000256" key="3">
    <source>
        <dbReference type="ARBA" id="ARBA00022448"/>
    </source>
</evidence>
<keyword evidence="4" id="KW-0150">Chloroplast</keyword>
<keyword evidence="5" id="KW-0934">Plastid</keyword>
<keyword evidence="11" id="KW-0653">Protein transport</keyword>
<keyword evidence="8" id="KW-0378">Hydrolase</keyword>
<proteinExistence type="predicted"/>
<keyword evidence="6" id="KW-0812">Transmembrane</keyword>
<reference evidence="17" key="1">
    <citation type="submission" date="2023-01" db="EMBL/GenBank/DDBJ databases">
        <title>The chitinases involved in constricting ring structure development in the nematode-trapping fungus Drechslerella dactyloides.</title>
        <authorList>
            <person name="Wang R."/>
            <person name="Zhang L."/>
            <person name="Tang P."/>
            <person name="Li S."/>
            <person name="Liang L."/>
        </authorList>
    </citation>
    <scope>NUCLEOTIDE SEQUENCE</scope>
    <source>
        <strain evidence="17">YMF1.00031</strain>
    </source>
</reference>
<dbReference type="GO" id="GO:0015031">
    <property type="term" value="P:protein transport"/>
    <property type="evidence" value="ECO:0007669"/>
    <property type="project" value="UniProtKB-KW"/>
</dbReference>
<evidence type="ECO:0000256" key="1">
    <source>
        <dbReference type="ARBA" id="ARBA00001946"/>
    </source>
</evidence>
<evidence type="ECO:0000256" key="6">
    <source>
        <dbReference type="ARBA" id="ARBA00022692"/>
    </source>
</evidence>